<dbReference type="Pfam" id="PF00226">
    <property type="entry name" value="DnaJ"/>
    <property type="match status" value="1"/>
</dbReference>
<dbReference type="InterPro" id="IPR001623">
    <property type="entry name" value="DnaJ_domain"/>
</dbReference>
<evidence type="ECO:0000313" key="2">
    <source>
        <dbReference type="EMBL" id="SFJ55906.1"/>
    </source>
</evidence>
<organism evidence="2 3">
    <name type="scientific">Desulfomicrobium apsheronum</name>
    <dbReference type="NCBI Taxonomy" id="52560"/>
    <lineage>
        <taxon>Bacteria</taxon>
        <taxon>Pseudomonadati</taxon>
        <taxon>Thermodesulfobacteriota</taxon>
        <taxon>Desulfovibrionia</taxon>
        <taxon>Desulfovibrionales</taxon>
        <taxon>Desulfomicrobiaceae</taxon>
        <taxon>Desulfomicrobium</taxon>
    </lineage>
</organism>
<gene>
    <name evidence="2" type="ORF">SAMN04488082_10495</name>
</gene>
<reference evidence="3" key="1">
    <citation type="submission" date="2016-10" db="EMBL/GenBank/DDBJ databases">
        <authorList>
            <person name="Varghese N."/>
            <person name="Submissions S."/>
        </authorList>
    </citation>
    <scope>NUCLEOTIDE SEQUENCE [LARGE SCALE GENOMIC DNA]</scope>
    <source>
        <strain evidence="3">DSM 5918</strain>
    </source>
</reference>
<dbReference type="Proteomes" id="UP000198635">
    <property type="component" value="Unassembled WGS sequence"/>
</dbReference>
<dbReference type="OrthoDB" id="5244113at2"/>
<dbReference type="EMBL" id="FORX01000004">
    <property type="protein sequence ID" value="SFJ55906.1"/>
    <property type="molecule type" value="Genomic_DNA"/>
</dbReference>
<dbReference type="CDD" id="cd06257">
    <property type="entry name" value="DnaJ"/>
    <property type="match status" value="1"/>
</dbReference>
<keyword evidence="3" id="KW-1185">Reference proteome</keyword>
<accession>A0A1I3SEH6</accession>
<dbReference type="RefSeq" id="WP_143075557.1">
    <property type="nucleotide sequence ID" value="NZ_FORX01000004.1"/>
</dbReference>
<feature type="domain" description="J" evidence="1">
    <location>
        <begin position="9"/>
        <end position="93"/>
    </location>
</feature>
<evidence type="ECO:0000259" key="1">
    <source>
        <dbReference type="PROSITE" id="PS50076"/>
    </source>
</evidence>
<proteinExistence type="predicted"/>
<dbReference type="AlphaFoldDB" id="A0A1I3SEH6"/>
<dbReference type="InterPro" id="IPR036869">
    <property type="entry name" value="J_dom_sf"/>
</dbReference>
<sequence>MITYKELIAAKAVLELPDRVSLREIRASYINLLKRWHPDTCAEDGEKCSEMTQRIVSAYRMVLAYCEAYEYSFEDQELRRHLSNEEWWLEKFGEDPLWSKNQK</sequence>
<name>A0A1I3SEH6_9BACT</name>
<evidence type="ECO:0000313" key="3">
    <source>
        <dbReference type="Proteomes" id="UP000198635"/>
    </source>
</evidence>
<dbReference type="Gene3D" id="1.10.287.110">
    <property type="entry name" value="DnaJ domain"/>
    <property type="match status" value="1"/>
</dbReference>
<dbReference type="PROSITE" id="PS50076">
    <property type="entry name" value="DNAJ_2"/>
    <property type="match status" value="1"/>
</dbReference>
<dbReference type="SUPFAM" id="SSF46565">
    <property type="entry name" value="Chaperone J-domain"/>
    <property type="match status" value="1"/>
</dbReference>
<dbReference type="STRING" id="52560.SAMN04488082_10495"/>
<protein>
    <submittedName>
        <fullName evidence="2">DnaJ domain-containing protein</fullName>
    </submittedName>
</protein>